<sequence length="946" mass="105157">MPASAPSPADAKKFASSHKGKRNSEKLTLTGLRQLHTDSFYKPSEKQQQKFNQRMTTAQSSAVQPEKDGEGNSSFDATRDLHKKFLALEDDSTDYHRPLKTVPQDDPDMDHHVVHHERPSQHLRPRSMTARVAHLLHHSQATGKVLDLNKSHNKLHSFLEDVNGEDPLELVDAEGQFKGMTNWMPNAQNPSGMKRVMNEEFPYYALSEKKETLNMRAAEALQRSEGDEFWGLIKTRREEEENTALMTKEDTYASEWRDAEKVAMLHQKWKELDKQSKLNHEISKAKKEEKARKSYMKMFMTATDSSAIIGHKWATRPTVIMRSSLISPVSPSHSAQIVEKPSAVSPTGAAKGAGYKIEITPSVPTTTTIPIVDGKKKKMKVPADNMSAIFGSDSISGAKSISFHASSSRIRTKKINSFQAEKDHYAQEPFERFAAMKVRPASTTTLKSSASDPSLPRPKLADRLPLDTYLNATPLKSSSRQRTGGASSRPTPSVLQDAGESHEVNMGLFHGVTVAGGGKRLSVMAPVIPKTERQLERDRFIEAFQYLFTLDSTAALRQTVFLEDLMEGLKSDKKLKHLFMGTIFWPTLKGKKWDEINKGLREFISEGEAISFDGFYEYTRTLYHESGVANSMIRKLNDNSLRSGKNSLRVGDKIEARAKGQPYWLPGTITRIGAAETGDYKTCDVKYELVMAWRKVQAIGVGVGDGVDIFKKTAEDKVVGCVVLEHGADDEDESSVEEAKGEARTEEEVDPSASGLDQLTIERLIDLNPLGEEAASKCTSEAEVLEFVFALIRENSDVDDAPFNKVIKSEVLEVVQQCVSEGEDGMGDGVGYGDSNGDDRGSLGVYAMQLEGEESSRLLKNMIRKSSALLSLGEMERVKEAFVNVGEDKTDIVNVIHDGARLTDDGKEVTRDDYQDTEAPVDIGKDAFVEFFLTISDILQFNNIHF</sequence>
<dbReference type="AlphaFoldDB" id="A0A9W7C299"/>
<protein>
    <submittedName>
        <fullName evidence="2">Uncharacterized protein</fullName>
    </submittedName>
</protein>
<organism evidence="2 3">
    <name type="scientific">Triparma verrucosa</name>
    <dbReference type="NCBI Taxonomy" id="1606542"/>
    <lineage>
        <taxon>Eukaryota</taxon>
        <taxon>Sar</taxon>
        <taxon>Stramenopiles</taxon>
        <taxon>Ochrophyta</taxon>
        <taxon>Bolidophyceae</taxon>
        <taxon>Parmales</taxon>
        <taxon>Triparmaceae</taxon>
        <taxon>Triparma</taxon>
    </lineage>
</organism>
<evidence type="ECO:0000256" key="1">
    <source>
        <dbReference type="SAM" id="MobiDB-lite"/>
    </source>
</evidence>
<keyword evidence="3" id="KW-1185">Reference proteome</keyword>
<feature type="region of interest" description="Disordered" evidence="1">
    <location>
        <begin position="728"/>
        <end position="754"/>
    </location>
</feature>
<feature type="region of interest" description="Disordered" evidence="1">
    <location>
        <begin position="443"/>
        <end position="496"/>
    </location>
</feature>
<comment type="caution">
    <text evidence="2">The sequence shown here is derived from an EMBL/GenBank/DDBJ whole genome shotgun (WGS) entry which is preliminary data.</text>
</comment>
<feature type="compositionally biased region" description="Basic and acidic residues" evidence="1">
    <location>
        <begin position="737"/>
        <end position="746"/>
    </location>
</feature>
<dbReference type="Proteomes" id="UP001165160">
    <property type="component" value="Unassembled WGS sequence"/>
</dbReference>
<feature type="compositionally biased region" description="Polar residues" evidence="1">
    <location>
        <begin position="470"/>
        <end position="494"/>
    </location>
</feature>
<gene>
    <name evidence="2" type="ORF">TrVE_jg10729</name>
</gene>
<name>A0A9W7C299_9STRA</name>
<feature type="compositionally biased region" description="Polar residues" evidence="1">
    <location>
        <begin position="443"/>
        <end position="452"/>
    </location>
</feature>
<feature type="region of interest" description="Disordered" evidence="1">
    <location>
        <begin position="1"/>
        <end position="76"/>
    </location>
</feature>
<dbReference type="EMBL" id="BRXX01000266">
    <property type="protein sequence ID" value="GMI01415.1"/>
    <property type="molecule type" value="Genomic_DNA"/>
</dbReference>
<accession>A0A9W7C299</accession>
<evidence type="ECO:0000313" key="2">
    <source>
        <dbReference type="EMBL" id="GMI01415.1"/>
    </source>
</evidence>
<reference evidence="3" key="1">
    <citation type="journal article" date="2023" name="Commun. Biol.">
        <title>Genome analysis of Parmales, the sister group of diatoms, reveals the evolutionary specialization of diatoms from phago-mixotrophs to photoautotrophs.</title>
        <authorList>
            <person name="Ban H."/>
            <person name="Sato S."/>
            <person name="Yoshikawa S."/>
            <person name="Yamada K."/>
            <person name="Nakamura Y."/>
            <person name="Ichinomiya M."/>
            <person name="Sato N."/>
            <person name="Blanc-Mathieu R."/>
            <person name="Endo H."/>
            <person name="Kuwata A."/>
            <person name="Ogata H."/>
        </authorList>
    </citation>
    <scope>NUCLEOTIDE SEQUENCE [LARGE SCALE GENOMIC DNA]</scope>
    <source>
        <strain evidence="3">NIES 3699</strain>
    </source>
</reference>
<evidence type="ECO:0000313" key="3">
    <source>
        <dbReference type="Proteomes" id="UP001165160"/>
    </source>
</evidence>
<feature type="compositionally biased region" description="Polar residues" evidence="1">
    <location>
        <begin position="49"/>
        <end position="63"/>
    </location>
</feature>
<proteinExistence type="predicted"/>